<dbReference type="AlphaFoldDB" id="A0A8B9GWL4"/>
<accession>A0A8B9GWL4</accession>
<evidence type="ECO:0000313" key="1">
    <source>
        <dbReference type="Ensembl" id="ENSAMXP00005003293.1"/>
    </source>
</evidence>
<name>A0A8B9GWL4_ASTMX</name>
<proteinExistence type="predicted"/>
<organism evidence="1 2">
    <name type="scientific">Astyanax mexicanus</name>
    <name type="common">Blind cave fish</name>
    <name type="synonym">Astyanax fasciatus mexicanus</name>
    <dbReference type="NCBI Taxonomy" id="7994"/>
    <lineage>
        <taxon>Eukaryota</taxon>
        <taxon>Metazoa</taxon>
        <taxon>Chordata</taxon>
        <taxon>Craniata</taxon>
        <taxon>Vertebrata</taxon>
        <taxon>Euteleostomi</taxon>
        <taxon>Actinopterygii</taxon>
        <taxon>Neopterygii</taxon>
        <taxon>Teleostei</taxon>
        <taxon>Ostariophysi</taxon>
        <taxon>Characiformes</taxon>
        <taxon>Characoidei</taxon>
        <taxon>Acestrorhamphidae</taxon>
        <taxon>Acestrorhamphinae</taxon>
        <taxon>Astyanax</taxon>
    </lineage>
</organism>
<dbReference type="Ensembl" id="ENSAMXT00005003775.1">
    <property type="protein sequence ID" value="ENSAMXP00005003293.1"/>
    <property type="gene ID" value="ENSAMXG00005002083.1"/>
</dbReference>
<reference evidence="1" key="1">
    <citation type="submission" date="2025-08" db="UniProtKB">
        <authorList>
            <consortium name="Ensembl"/>
        </authorList>
    </citation>
    <scope>IDENTIFICATION</scope>
</reference>
<evidence type="ECO:0000313" key="2">
    <source>
        <dbReference type="Proteomes" id="UP000694621"/>
    </source>
</evidence>
<protein>
    <submittedName>
        <fullName evidence="1">Uncharacterized protein</fullName>
    </submittedName>
</protein>
<dbReference type="Proteomes" id="UP000694621">
    <property type="component" value="Unplaced"/>
</dbReference>
<sequence>MLKTRQCMLCVRTFFGVTSKIWSFFLYILRKHLRTVIISPSVSLSRNYHKIL</sequence>